<dbReference type="GeneID" id="106456835"/>
<reference evidence="3 4" key="1">
    <citation type="submission" date="2025-05" db="UniProtKB">
        <authorList>
            <consortium name="RefSeq"/>
        </authorList>
    </citation>
    <scope>IDENTIFICATION</scope>
    <source>
        <tissue evidence="3 4">Muscle</tissue>
    </source>
</reference>
<name>A0ABM1S3W2_LIMPO</name>
<dbReference type="RefSeq" id="XP_022238320.1">
    <property type="nucleotide sequence ID" value="XM_022382612.1"/>
</dbReference>
<keyword evidence="2" id="KW-1185">Reference proteome</keyword>
<dbReference type="InterPro" id="IPR029309">
    <property type="entry name" value="CaRF"/>
</dbReference>
<feature type="region of interest" description="Disordered" evidence="1">
    <location>
        <begin position="567"/>
        <end position="586"/>
    </location>
</feature>
<sequence length="730" mass="79761">MASFYSGSPKKSPEEVHIVQSVGEDVTLHPLQILHDQERTVLTLDSVQSLKGVVVNVIAADDGTITYSSGLCGHILQMIPAEAIGDATHFVQIPTEASSTTAITEEVTHQGHFSTETLSTSSGAIGEVTHLVHIPTETPSMPSSTLEGATHLLHLPAETISTTAGIVDKVTHLVHLPIETSSTLAGTVEEVTHLVHLPVDTSSPSASTVEDVTNFVELPLKSTPTASLNTVESSVPSDPVSRTLMCTVTSEPSKSSILCSLLATTPLTKPSLPDAPSWVQRMNDCEEIGSSYRGWVGTEDALDLLLAYHKQLTHSSWGTRQSTSSLRSSLRLMWKSQYVPFDGIPFINAGSRAVVMECQYGPRRKRNPSKKLNQSQKGKFKQTCPARIYIKKVKKFPEYKVDPNLEKKSLHVAMEKAFVELKAAGIDGHGEERWYVQLPTEKAHEFHDRLPTGNGSSPNKQHHNIRAVKDNITKNSCLSRIHPTLVTKIRELVANGETKVLTIRKQLRKLVEHEMFSKNDKLPERHNLCFFPTIHDIQNHVFEALKDIRTGELPLLVPSVNIEVPNQSSSSQQLHPVNSKNVQPAVRQSQIKGLTVTLSKNKEPDQAPTITKIEVIHSDGSVEVNSTLTAETLNMINKITPASLSQRPFETVNSLPIANLNLPETRNQDPQSDIATIIFVPDSQHSLTSGHTSFAKTSSKSHTMRSSSSLPAETTLTSIASLPAMSSGNC</sequence>
<gene>
    <name evidence="3 4 5" type="primary">LOC106456835</name>
</gene>
<feature type="compositionally biased region" description="Polar residues" evidence="1">
    <location>
        <begin position="686"/>
        <end position="697"/>
    </location>
</feature>
<dbReference type="RefSeq" id="XP_022238319.1">
    <property type="nucleotide sequence ID" value="XM_022382611.1"/>
</dbReference>
<dbReference type="PANTHER" id="PTHR14694:SF1">
    <property type="entry name" value="CALCIUM-RESPONSIVE TRANSCRIPTION FACTOR"/>
    <property type="match status" value="1"/>
</dbReference>
<dbReference type="Pfam" id="PF15299">
    <property type="entry name" value="ALS2CR8"/>
    <property type="match status" value="1"/>
</dbReference>
<accession>A0ABM1S3W2</accession>
<dbReference type="Proteomes" id="UP000694941">
    <property type="component" value="Unplaced"/>
</dbReference>
<evidence type="ECO:0000313" key="2">
    <source>
        <dbReference type="Proteomes" id="UP000694941"/>
    </source>
</evidence>
<evidence type="ECO:0000313" key="3">
    <source>
        <dbReference type="RefSeq" id="XP_022238317.1"/>
    </source>
</evidence>
<evidence type="ECO:0000313" key="5">
    <source>
        <dbReference type="RefSeq" id="XP_022238320.1"/>
    </source>
</evidence>
<evidence type="ECO:0000313" key="4">
    <source>
        <dbReference type="RefSeq" id="XP_022238319.1"/>
    </source>
</evidence>
<feature type="compositionally biased region" description="Low complexity" evidence="1">
    <location>
        <begin position="698"/>
        <end position="709"/>
    </location>
</feature>
<dbReference type="PANTHER" id="PTHR14694">
    <property type="entry name" value="CALCIUM-RESPONSIVE TRANSCRIPTION FACTOR"/>
    <property type="match status" value="1"/>
</dbReference>
<protein>
    <submittedName>
        <fullName evidence="3 4">Calcium-responsive transcription factor-like</fullName>
    </submittedName>
</protein>
<evidence type="ECO:0000256" key="1">
    <source>
        <dbReference type="SAM" id="MobiDB-lite"/>
    </source>
</evidence>
<dbReference type="RefSeq" id="XP_022238317.1">
    <property type="nucleotide sequence ID" value="XM_022382609.1"/>
</dbReference>
<proteinExistence type="predicted"/>
<organism evidence="2 3">
    <name type="scientific">Limulus polyphemus</name>
    <name type="common">Atlantic horseshoe crab</name>
    <dbReference type="NCBI Taxonomy" id="6850"/>
    <lineage>
        <taxon>Eukaryota</taxon>
        <taxon>Metazoa</taxon>
        <taxon>Ecdysozoa</taxon>
        <taxon>Arthropoda</taxon>
        <taxon>Chelicerata</taxon>
        <taxon>Merostomata</taxon>
        <taxon>Xiphosura</taxon>
        <taxon>Limulidae</taxon>
        <taxon>Limulus</taxon>
    </lineage>
</organism>
<feature type="region of interest" description="Disordered" evidence="1">
    <location>
        <begin position="686"/>
        <end position="714"/>
    </location>
</feature>